<name>A0A7W6DU85_9RHOB</name>
<comment type="caution">
    <text evidence="1">The sequence shown here is derived from an EMBL/GenBank/DDBJ whole genome shotgun (WGS) entry which is preliminary data.</text>
</comment>
<gene>
    <name evidence="1" type="ORF">GGQ68_003341</name>
</gene>
<proteinExistence type="predicted"/>
<keyword evidence="2" id="KW-1185">Reference proteome</keyword>
<accession>A0A7W6DU85</accession>
<evidence type="ECO:0000313" key="1">
    <source>
        <dbReference type="EMBL" id="MBB3986997.1"/>
    </source>
</evidence>
<dbReference type="AlphaFoldDB" id="A0A7W6DU85"/>
<reference evidence="1 2" key="1">
    <citation type="submission" date="2020-08" db="EMBL/GenBank/DDBJ databases">
        <title>Genomic Encyclopedia of Type Strains, Phase IV (KMG-IV): sequencing the most valuable type-strain genomes for metagenomic binning, comparative biology and taxonomic classification.</title>
        <authorList>
            <person name="Goeker M."/>
        </authorList>
    </citation>
    <scope>NUCLEOTIDE SEQUENCE [LARGE SCALE GENOMIC DNA]</scope>
    <source>
        <strain evidence="1 2">DSM 102235</strain>
    </source>
</reference>
<evidence type="ECO:0000313" key="2">
    <source>
        <dbReference type="Proteomes" id="UP000541426"/>
    </source>
</evidence>
<sequence length="31" mass="3332">MSADWIGAARLIAGANPVYAMAQWTLRGALR</sequence>
<protein>
    <submittedName>
        <fullName evidence="1">Uncharacterized protein</fullName>
    </submittedName>
</protein>
<organism evidence="1 2">
    <name type="scientific">Sagittula marina</name>
    <dbReference type="NCBI Taxonomy" id="943940"/>
    <lineage>
        <taxon>Bacteria</taxon>
        <taxon>Pseudomonadati</taxon>
        <taxon>Pseudomonadota</taxon>
        <taxon>Alphaproteobacteria</taxon>
        <taxon>Rhodobacterales</taxon>
        <taxon>Roseobacteraceae</taxon>
        <taxon>Sagittula</taxon>
    </lineage>
</organism>
<dbReference type="Proteomes" id="UP000541426">
    <property type="component" value="Unassembled WGS sequence"/>
</dbReference>
<dbReference type="EMBL" id="JACIEJ010000008">
    <property type="protein sequence ID" value="MBB3986997.1"/>
    <property type="molecule type" value="Genomic_DNA"/>
</dbReference>